<dbReference type="Proteomes" id="UP000429958">
    <property type="component" value="Unassembled WGS sequence"/>
</dbReference>
<reference evidence="1 2" key="1">
    <citation type="submission" date="2019-08" db="EMBL/GenBank/DDBJ databases">
        <title>In-depth cultivation of the pig gut microbiome towards novel bacterial diversity and tailored functional studies.</title>
        <authorList>
            <person name="Wylensek D."/>
            <person name="Hitch T.C.A."/>
            <person name="Clavel T."/>
        </authorList>
    </citation>
    <scope>NUCLEOTIDE SEQUENCE [LARGE SCALE GENOMIC DNA]</scope>
    <source>
        <strain evidence="1 2">WCA-389-WT-23D1</strain>
    </source>
</reference>
<evidence type="ECO:0000313" key="2">
    <source>
        <dbReference type="Proteomes" id="UP000429958"/>
    </source>
</evidence>
<dbReference type="EMBL" id="VUMD01000008">
    <property type="protein sequence ID" value="MSS37120.1"/>
    <property type="molecule type" value="Genomic_DNA"/>
</dbReference>
<dbReference type="InterPro" id="IPR012349">
    <property type="entry name" value="Split_barrel_FMN-bd"/>
</dbReference>
<evidence type="ECO:0000313" key="1">
    <source>
        <dbReference type="EMBL" id="MSS37120.1"/>
    </source>
</evidence>
<dbReference type="SUPFAM" id="SSF50475">
    <property type="entry name" value="FMN-binding split barrel"/>
    <property type="match status" value="1"/>
</dbReference>
<dbReference type="InterPro" id="IPR024747">
    <property type="entry name" value="Pyridox_Oxase-rel"/>
</dbReference>
<dbReference type="RefSeq" id="WP_288215818.1">
    <property type="nucleotide sequence ID" value="NZ_VUMD01000008.1"/>
</dbReference>
<dbReference type="Pfam" id="PF12900">
    <property type="entry name" value="Pyridox_ox_2"/>
    <property type="match status" value="1"/>
</dbReference>
<organism evidence="1 2">
    <name type="scientific">Clostridium porci</name>
    <dbReference type="NCBI Taxonomy" id="2605778"/>
    <lineage>
        <taxon>Bacteria</taxon>
        <taxon>Bacillati</taxon>
        <taxon>Bacillota</taxon>
        <taxon>Clostridia</taxon>
        <taxon>Eubacteriales</taxon>
        <taxon>Clostridiaceae</taxon>
        <taxon>Clostridium</taxon>
    </lineage>
</organism>
<dbReference type="Gene3D" id="2.30.110.10">
    <property type="entry name" value="Electron Transport, Fmn-binding Protein, Chain A"/>
    <property type="match status" value="1"/>
</dbReference>
<accession>A0A7X2TD28</accession>
<protein>
    <submittedName>
        <fullName evidence="1">Pyridoxamine 5'-phosphate oxidase family protein</fullName>
    </submittedName>
</protein>
<dbReference type="PANTHER" id="PTHR34071:SF2">
    <property type="entry name" value="FLAVIN-NUCLEOTIDE-BINDING PROTEIN"/>
    <property type="match status" value="1"/>
</dbReference>
<name>A0A7X2TD28_9CLOT</name>
<dbReference type="PANTHER" id="PTHR34071">
    <property type="entry name" value="5-NITROIMIDAZOLE ANTIBIOTICS RESISTANCE PROTEIN, NIMA-FAMILY-RELATED PROTEIN-RELATED"/>
    <property type="match status" value="1"/>
</dbReference>
<sequence>MFREIARKKQELPVDKVIEVLDAEKRGVLSVIGDNGYPYGLPINYWYNKENGYLYFHSGKKGHKIDAMTANNKVSFCVYDSGYRNAGEWALNISSVIVFGKMHVVENYEESMEVCKKLSLKYTPDIEYIESEIQKFGNATLCYELRPEHITGKIVNES</sequence>
<comment type="caution">
    <text evidence="1">The sequence shown here is derived from an EMBL/GenBank/DDBJ whole genome shotgun (WGS) entry which is preliminary data.</text>
</comment>
<gene>
    <name evidence="1" type="ORF">FYJ39_11155</name>
</gene>
<dbReference type="AlphaFoldDB" id="A0A7X2TD28"/>
<keyword evidence="2" id="KW-1185">Reference proteome</keyword>
<proteinExistence type="predicted"/>